<evidence type="ECO:0000256" key="2">
    <source>
        <dbReference type="ARBA" id="ARBA00005330"/>
    </source>
</evidence>
<feature type="compositionally biased region" description="Low complexity" evidence="6">
    <location>
        <begin position="28"/>
        <end position="41"/>
    </location>
</feature>
<dbReference type="InterPro" id="IPR019340">
    <property type="entry name" value="Histone_AcTrfase_su3"/>
</dbReference>
<dbReference type="AlphaFoldDB" id="A0A1J7I426"/>
<dbReference type="EMBL" id="KV875125">
    <property type="protein sequence ID" value="OIW22278.1"/>
    <property type="molecule type" value="Genomic_DNA"/>
</dbReference>
<feature type="region of interest" description="Disordered" evidence="6">
    <location>
        <begin position="515"/>
        <end position="557"/>
    </location>
</feature>
<feature type="region of interest" description="Disordered" evidence="6">
    <location>
        <begin position="1"/>
        <end position="48"/>
    </location>
</feature>
<gene>
    <name evidence="7" type="ORF">CONLIGDRAFT_638468</name>
</gene>
<feature type="region of interest" description="Disordered" evidence="6">
    <location>
        <begin position="118"/>
        <end position="257"/>
    </location>
</feature>
<organism evidence="7 8">
    <name type="scientific">Coniochaeta ligniaria NRRL 30616</name>
    <dbReference type="NCBI Taxonomy" id="1408157"/>
    <lineage>
        <taxon>Eukaryota</taxon>
        <taxon>Fungi</taxon>
        <taxon>Dikarya</taxon>
        <taxon>Ascomycota</taxon>
        <taxon>Pezizomycotina</taxon>
        <taxon>Sordariomycetes</taxon>
        <taxon>Sordariomycetidae</taxon>
        <taxon>Coniochaetales</taxon>
        <taxon>Coniochaetaceae</taxon>
        <taxon>Coniochaeta</taxon>
    </lineage>
</organism>
<feature type="compositionally biased region" description="Low complexity" evidence="6">
    <location>
        <begin position="519"/>
        <end position="530"/>
    </location>
</feature>
<dbReference type="GO" id="GO:0006357">
    <property type="term" value="P:regulation of transcription by RNA polymerase II"/>
    <property type="evidence" value="ECO:0007669"/>
    <property type="project" value="TreeGrafter"/>
</dbReference>
<keyword evidence="4" id="KW-0804">Transcription</keyword>
<comment type="similarity">
    <text evidence="2">Belongs to the NGG1 family.</text>
</comment>
<keyword evidence="3" id="KW-0805">Transcription regulation</keyword>
<feature type="compositionally biased region" description="Low complexity" evidence="6">
    <location>
        <begin position="537"/>
        <end position="549"/>
    </location>
</feature>
<evidence type="ECO:0000313" key="8">
    <source>
        <dbReference type="Proteomes" id="UP000182658"/>
    </source>
</evidence>
<sequence>MPPASSQKGTGKKGGAAAVRQQPRSRNTTPSSLPPTASLPPIETQETETLDLRLDVFRNLTYEDLVDSGATTAVIPDSKALDGIVARLQLLGESVEKRGNYCDRGMRLLAANRRTRMDEMAAEGRREDERRQREAEDEERERKANKKKRKATEHLASSASNAARSSPLRESSSGKAKKPDRDNDSASSSLSPVAPRTPSNMDVDDKAKAAEEKSDDESSSDDDGRPPPQPRPQANTFGDDPSTFPDPTRYEILPVKPGMSEDEIKEIYSVASYPKSDLADLIAGDPPDKDFSSAKPTNQINFSTFSSHIEPYFRPFTEEDLAFLRERGDRVTPFVMPRRGKKHYSEIWAEEDGAMAIDSPSKDKLPPNQARGSIDDIDDEVAETAKVSVGPLLSRLVSAMRPERRAPPAEPASNGANGDGDTLMNGVANFDFSFGESVPQLQPGQTTPNGTPINGTTNGNGVQPPQGEATLPPATQMPEANSEAWKKATHPKLDYQQVEERLKQELRHIGFLPFAPGDGSSANNNAANGTSSGGNGTSSSAAAGSSGAGVPDPASTADYDGAFDDEIAARLRLLQDRLREQTLVNAARKARLTDLVKERMAHQEYQTILEDLDSQVQAAYLKRTRTMGKKPKKARPGAAQPAAAAGGLARPGIGDLTKTLMERRRRWIENIGTVFDGENLGKVPRVEDEGSSVFRPDVMAEYVKKEREMWEEDVEDE</sequence>
<keyword evidence="8" id="KW-1185">Reference proteome</keyword>
<feature type="compositionally biased region" description="Basic and acidic residues" evidence="6">
    <location>
        <begin position="118"/>
        <end position="134"/>
    </location>
</feature>
<evidence type="ECO:0000256" key="4">
    <source>
        <dbReference type="ARBA" id="ARBA00023163"/>
    </source>
</evidence>
<dbReference type="STRING" id="1408157.A0A1J7I426"/>
<evidence type="ECO:0000256" key="5">
    <source>
        <dbReference type="ARBA" id="ARBA00023242"/>
    </source>
</evidence>
<dbReference type="OrthoDB" id="1232at2759"/>
<accession>A0A1J7I426</accession>
<feature type="compositionally biased region" description="Basic residues" evidence="6">
    <location>
        <begin position="626"/>
        <end position="635"/>
    </location>
</feature>
<dbReference type="FunCoup" id="A0A1J7I426">
    <property type="interactions" value="317"/>
</dbReference>
<feature type="region of interest" description="Disordered" evidence="6">
    <location>
        <begin position="400"/>
        <end position="487"/>
    </location>
</feature>
<feature type="region of interest" description="Disordered" evidence="6">
    <location>
        <begin position="626"/>
        <end position="650"/>
    </location>
</feature>
<name>A0A1J7I426_9PEZI</name>
<keyword evidence="5" id="KW-0539">Nucleus</keyword>
<evidence type="ECO:0000313" key="7">
    <source>
        <dbReference type="EMBL" id="OIW22278.1"/>
    </source>
</evidence>
<evidence type="ECO:0000256" key="6">
    <source>
        <dbReference type="SAM" id="MobiDB-lite"/>
    </source>
</evidence>
<feature type="compositionally biased region" description="Low complexity" evidence="6">
    <location>
        <begin position="636"/>
        <end position="650"/>
    </location>
</feature>
<evidence type="ECO:0000256" key="3">
    <source>
        <dbReference type="ARBA" id="ARBA00023015"/>
    </source>
</evidence>
<dbReference type="GO" id="GO:0003713">
    <property type="term" value="F:transcription coactivator activity"/>
    <property type="evidence" value="ECO:0007669"/>
    <property type="project" value="TreeGrafter"/>
</dbReference>
<evidence type="ECO:0008006" key="9">
    <source>
        <dbReference type="Google" id="ProtNLM"/>
    </source>
</evidence>
<dbReference type="Proteomes" id="UP000182658">
    <property type="component" value="Unassembled WGS sequence"/>
</dbReference>
<feature type="compositionally biased region" description="Low complexity" evidence="6">
    <location>
        <begin position="439"/>
        <end position="461"/>
    </location>
</feature>
<dbReference type="InParanoid" id="A0A1J7I426"/>
<dbReference type="PANTHER" id="PTHR13556">
    <property type="entry name" value="TRANSCRIPTIONAL ADAPTER 3-RELATED"/>
    <property type="match status" value="1"/>
</dbReference>
<evidence type="ECO:0000256" key="1">
    <source>
        <dbReference type="ARBA" id="ARBA00004123"/>
    </source>
</evidence>
<protein>
    <recommendedName>
        <fullName evidence="9">Transcriptional regulator Ngg1</fullName>
    </recommendedName>
</protein>
<dbReference type="GO" id="GO:0000124">
    <property type="term" value="C:SAGA complex"/>
    <property type="evidence" value="ECO:0007669"/>
    <property type="project" value="TreeGrafter"/>
</dbReference>
<dbReference type="GO" id="GO:0005634">
    <property type="term" value="C:nucleus"/>
    <property type="evidence" value="ECO:0007669"/>
    <property type="project" value="UniProtKB-SubCell"/>
</dbReference>
<dbReference type="PANTHER" id="PTHR13556:SF2">
    <property type="entry name" value="TRANSCRIPTIONAL ADAPTER 3"/>
    <property type="match status" value="1"/>
</dbReference>
<proteinExistence type="inferred from homology"/>
<feature type="compositionally biased region" description="Basic and acidic residues" evidence="6">
    <location>
        <begin position="203"/>
        <end position="212"/>
    </location>
</feature>
<feature type="region of interest" description="Disordered" evidence="6">
    <location>
        <begin position="353"/>
        <end position="374"/>
    </location>
</feature>
<reference evidence="7 8" key="1">
    <citation type="submission" date="2016-10" db="EMBL/GenBank/DDBJ databases">
        <title>Draft genome sequence of Coniochaeta ligniaria NRRL30616, a lignocellulolytic fungus for bioabatement of inhibitors in plant biomass hydrolysates.</title>
        <authorList>
            <consortium name="DOE Joint Genome Institute"/>
            <person name="Jimenez D.J."/>
            <person name="Hector R.E."/>
            <person name="Riley R."/>
            <person name="Sun H."/>
            <person name="Grigoriev I.V."/>
            <person name="Van Elsas J.D."/>
            <person name="Nichols N.N."/>
        </authorList>
    </citation>
    <scope>NUCLEOTIDE SEQUENCE [LARGE SCALE GENOMIC DNA]</scope>
    <source>
        <strain evidence="7 8">NRRL 30616</strain>
    </source>
</reference>
<comment type="subcellular location">
    <subcellularLocation>
        <location evidence="1">Nucleus</location>
    </subcellularLocation>
</comment>
<feature type="compositionally biased region" description="Low complexity" evidence="6">
    <location>
        <begin position="156"/>
        <end position="166"/>
    </location>
</feature>
<dbReference type="Pfam" id="PF10198">
    <property type="entry name" value="Ada3"/>
    <property type="match status" value="1"/>
</dbReference>